<dbReference type="AlphaFoldDB" id="A0A816JIZ2"/>
<name>A0A816JIZ2_BRANA</name>
<sequence>MLQPLLQGFVQLIQGTMFVSTQRVRRQVKMDNIQGFDSILTLKNRTNFTSTMVITV</sequence>
<reference evidence="1" key="1">
    <citation type="submission" date="2021-01" db="EMBL/GenBank/DDBJ databases">
        <authorList>
            <consortium name="Genoscope - CEA"/>
            <person name="William W."/>
        </authorList>
    </citation>
    <scope>NUCLEOTIDE SEQUENCE</scope>
</reference>
<evidence type="ECO:0000313" key="1">
    <source>
        <dbReference type="EMBL" id="CAF1856459.1"/>
    </source>
</evidence>
<organism evidence="1">
    <name type="scientific">Brassica napus</name>
    <name type="common">Rape</name>
    <dbReference type="NCBI Taxonomy" id="3708"/>
    <lineage>
        <taxon>Eukaryota</taxon>
        <taxon>Viridiplantae</taxon>
        <taxon>Streptophyta</taxon>
        <taxon>Embryophyta</taxon>
        <taxon>Tracheophyta</taxon>
        <taxon>Spermatophyta</taxon>
        <taxon>Magnoliopsida</taxon>
        <taxon>eudicotyledons</taxon>
        <taxon>Gunneridae</taxon>
        <taxon>Pentapetalae</taxon>
        <taxon>rosids</taxon>
        <taxon>malvids</taxon>
        <taxon>Brassicales</taxon>
        <taxon>Brassicaceae</taxon>
        <taxon>Brassiceae</taxon>
        <taxon>Brassica</taxon>
    </lineage>
</organism>
<protein>
    <submittedName>
        <fullName evidence="1">(rape) hypothetical protein</fullName>
    </submittedName>
</protein>
<gene>
    <name evidence="1" type="ORF">DARMORV10_C04P41670.1</name>
</gene>
<dbReference type="EMBL" id="HG994368">
    <property type="protein sequence ID" value="CAF1856459.1"/>
    <property type="molecule type" value="Genomic_DNA"/>
</dbReference>
<dbReference type="Proteomes" id="UP001295469">
    <property type="component" value="Chromosome C04"/>
</dbReference>
<accession>A0A816JIZ2</accession>
<proteinExistence type="predicted"/>